<dbReference type="PANTHER" id="PTHR45389:SF1">
    <property type="entry name" value="WD REPEAT-CONTAINING PROTEIN RUP1"/>
    <property type="match status" value="1"/>
</dbReference>
<dbReference type="SUPFAM" id="SSF50978">
    <property type="entry name" value="WD40 repeat-like"/>
    <property type="match status" value="1"/>
</dbReference>
<accession>D8RAU8</accession>
<reference evidence="5 6" key="1">
    <citation type="journal article" date="2011" name="Science">
        <title>The Selaginella genome identifies genetic changes associated with the evolution of vascular plants.</title>
        <authorList>
            <person name="Banks J.A."/>
            <person name="Nishiyama T."/>
            <person name="Hasebe M."/>
            <person name="Bowman J.L."/>
            <person name="Gribskov M."/>
            <person name="dePamphilis C."/>
            <person name="Albert V.A."/>
            <person name="Aono N."/>
            <person name="Aoyama T."/>
            <person name="Ambrose B.A."/>
            <person name="Ashton N.W."/>
            <person name="Axtell M.J."/>
            <person name="Barker E."/>
            <person name="Barker M.S."/>
            <person name="Bennetzen J.L."/>
            <person name="Bonawitz N.D."/>
            <person name="Chapple C."/>
            <person name="Cheng C."/>
            <person name="Correa L.G."/>
            <person name="Dacre M."/>
            <person name="DeBarry J."/>
            <person name="Dreyer I."/>
            <person name="Elias M."/>
            <person name="Engstrom E.M."/>
            <person name="Estelle M."/>
            <person name="Feng L."/>
            <person name="Finet C."/>
            <person name="Floyd S.K."/>
            <person name="Frommer W.B."/>
            <person name="Fujita T."/>
            <person name="Gramzow L."/>
            <person name="Gutensohn M."/>
            <person name="Harholt J."/>
            <person name="Hattori M."/>
            <person name="Heyl A."/>
            <person name="Hirai T."/>
            <person name="Hiwatashi Y."/>
            <person name="Ishikawa M."/>
            <person name="Iwata M."/>
            <person name="Karol K.G."/>
            <person name="Koehler B."/>
            <person name="Kolukisaoglu U."/>
            <person name="Kubo M."/>
            <person name="Kurata T."/>
            <person name="Lalonde S."/>
            <person name="Li K."/>
            <person name="Li Y."/>
            <person name="Litt A."/>
            <person name="Lyons E."/>
            <person name="Manning G."/>
            <person name="Maruyama T."/>
            <person name="Michael T.P."/>
            <person name="Mikami K."/>
            <person name="Miyazaki S."/>
            <person name="Morinaga S."/>
            <person name="Murata T."/>
            <person name="Mueller-Roeber B."/>
            <person name="Nelson D.R."/>
            <person name="Obara M."/>
            <person name="Oguri Y."/>
            <person name="Olmstead R.G."/>
            <person name="Onodera N."/>
            <person name="Petersen B.L."/>
            <person name="Pils B."/>
            <person name="Prigge M."/>
            <person name="Rensing S.A."/>
            <person name="Riano-Pachon D.M."/>
            <person name="Roberts A.W."/>
            <person name="Sato Y."/>
            <person name="Scheller H.V."/>
            <person name="Schulz B."/>
            <person name="Schulz C."/>
            <person name="Shakirov E.V."/>
            <person name="Shibagaki N."/>
            <person name="Shinohara N."/>
            <person name="Shippen D.E."/>
            <person name="Soerensen I."/>
            <person name="Sotooka R."/>
            <person name="Sugimoto N."/>
            <person name="Sugita M."/>
            <person name="Sumikawa N."/>
            <person name="Tanurdzic M."/>
            <person name="Theissen G."/>
            <person name="Ulvskov P."/>
            <person name="Wakazuki S."/>
            <person name="Weng J.K."/>
            <person name="Willats W.W."/>
            <person name="Wipf D."/>
            <person name="Wolf P.G."/>
            <person name="Yang L."/>
            <person name="Zimmer A.D."/>
            <person name="Zhu Q."/>
            <person name="Mitros T."/>
            <person name="Hellsten U."/>
            <person name="Loque D."/>
            <person name="Otillar R."/>
            <person name="Salamov A."/>
            <person name="Schmutz J."/>
            <person name="Shapiro H."/>
            <person name="Lindquist E."/>
            <person name="Lucas S."/>
            <person name="Rokhsar D."/>
            <person name="Grigoriev I.V."/>
        </authorList>
    </citation>
    <scope>NUCLEOTIDE SEQUENCE [LARGE SCALE GENOMIC DNA]</scope>
</reference>
<dbReference type="InterPro" id="IPR019775">
    <property type="entry name" value="WD40_repeat_CS"/>
</dbReference>
<evidence type="ECO:0000256" key="1">
    <source>
        <dbReference type="ARBA" id="ARBA00022574"/>
    </source>
</evidence>
<evidence type="ECO:0000313" key="6">
    <source>
        <dbReference type="Proteomes" id="UP000001514"/>
    </source>
</evidence>
<dbReference type="HOGENOM" id="CLU_006994_0_2_1"/>
<dbReference type="Gene3D" id="2.130.10.10">
    <property type="entry name" value="YVTN repeat-like/Quinoprotein amine dehydrogenase"/>
    <property type="match status" value="1"/>
</dbReference>
<keyword evidence="6" id="KW-1185">Reference proteome</keyword>
<feature type="region of interest" description="Disordered" evidence="4">
    <location>
        <begin position="113"/>
        <end position="140"/>
    </location>
</feature>
<evidence type="ECO:0000256" key="4">
    <source>
        <dbReference type="SAM" id="MobiDB-lite"/>
    </source>
</evidence>
<evidence type="ECO:0000256" key="3">
    <source>
        <dbReference type="PROSITE-ProRule" id="PRU00221"/>
    </source>
</evidence>
<sequence>MVVGGHPTARETFSRVRNFAVTGGMIFWKKWRRRWNSCSVEVSNGAIGQRGGGGGTLLCIPSDTLADDKRLKKRSRRLLVSDSTGESHNNAKRSAAMYSTAFNFKLSGTTKTYPGTSTTNSSLDRSVDSSGMPEPEPCDQSKHETWEFETLVPFSCETPSLLSSDVISTIDYDETGQLIATGGLARKIRICSYQELVNGMGRECFQGRNVKNLFTTICMPAKLSSLKWRPGSSEVIACGDYDGSVTEWDVEHGVTVSERYEHTGRTVWSIDYCRDFRGLLASASSDSTVRFWSRNVERSVGIIKSLKRNSMCCVEFGRSSGPCCYVAVACADASVYLYDMRSLGSPVANLRGHERSVSYVRWLGENSLVSSSPDGTIRLWDIASTLTGTGESWHARNDELPIARTFGCHSNTRNFVGLSVASSGGGSGGLIASGSENNEVFVYSSSVSERPVFRHKFNDAVVLDDKAFVGSVCWTKQEDHLSLISANSEGIVQEWLFHT</sequence>
<dbReference type="Gramene" id="EFJ30375">
    <property type="protein sequence ID" value="EFJ30375"/>
    <property type="gene ID" value="SELMODRAFT_409247"/>
</dbReference>
<dbReference type="Pfam" id="PF00400">
    <property type="entry name" value="WD40"/>
    <property type="match status" value="2"/>
</dbReference>
<dbReference type="eggNOG" id="ENOG502QVDX">
    <property type="taxonomic scope" value="Eukaryota"/>
</dbReference>
<dbReference type="PROSITE" id="PS00678">
    <property type="entry name" value="WD_REPEATS_1"/>
    <property type="match status" value="1"/>
</dbReference>
<dbReference type="AlphaFoldDB" id="D8RAU8"/>
<gene>
    <name evidence="5" type="ORF">SELMODRAFT_409247</name>
</gene>
<evidence type="ECO:0000256" key="2">
    <source>
        <dbReference type="ARBA" id="ARBA00022737"/>
    </source>
</evidence>
<dbReference type="PRINTS" id="PR00320">
    <property type="entry name" value="GPROTEINBRPT"/>
</dbReference>
<dbReference type="PROSITE" id="PS50294">
    <property type="entry name" value="WD_REPEATS_REGION"/>
    <property type="match status" value="1"/>
</dbReference>
<protein>
    <submittedName>
        <fullName evidence="5">Uncharacterized protein</fullName>
    </submittedName>
</protein>
<feature type="repeat" description="WD" evidence="3">
    <location>
        <begin position="350"/>
        <end position="384"/>
    </location>
</feature>
<dbReference type="FunCoup" id="D8RAU8">
    <property type="interactions" value="155"/>
</dbReference>
<dbReference type="InterPro" id="IPR036322">
    <property type="entry name" value="WD40_repeat_dom_sf"/>
</dbReference>
<dbReference type="InParanoid" id="D8RAU8"/>
<dbReference type="EMBL" id="GL377575">
    <property type="protein sequence ID" value="EFJ30375.1"/>
    <property type="molecule type" value="Genomic_DNA"/>
</dbReference>
<proteinExistence type="predicted"/>
<dbReference type="InterPro" id="IPR044616">
    <property type="entry name" value="RUP1/2"/>
</dbReference>
<keyword evidence="1 3" id="KW-0853">WD repeat</keyword>
<dbReference type="InterPro" id="IPR001680">
    <property type="entry name" value="WD40_rpt"/>
</dbReference>
<dbReference type="GO" id="GO:0010224">
    <property type="term" value="P:response to UV-B"/>
    <property type="evidence" value="ECO:0000318"/>
    <property type="project" value="GO_Central"/>
</dbReference>
<dbReference type="Proteomes" id="UP000001514">
    <property type="component" value="Unassembled WGS sequence"/>
</dbReference>
<keyword evidence="2" id="KW-0677">Repeat</keyword>
<name>D8RAU8_SELML</name>
<evidence type="ECO:0000313" key="5">
    <source>
        <dbReference type="EMBL" id="EFJ30375.1"/>
    </source>
</evidence>
<dbReference type="PROSITE" id="PS50082">
    <property type="entry name" value="WD_REPEATS_2"/>
    <property type="match status" value="1"/>
</dbReference>
<dbReference type="InterPro" id="IPR015943">
    <property type="entry name" value="WD40/YVTN_repeat-like_dom_sf"/>
</dbReference>
<dbReference type="SMART" id="SM00320">
    <property type="entry name" value="WD40"/>
    <property type="match status" value="6"/>
</dbReference>
<dbReference type="KEGG" id="smo:SELMODRAFT_409247"/>
<dbReference type="InterPro" id="IPR020472">
    <property type="entry name" value="WD40_PAC1"/>
</dbReference>
<dbReference type="OMA" id="TNACGNC"/>
<organism evidence="6">
    <name type="scientific">Selaginella moellendorffii</name>
    <name type="common">Spikemoss</name>
    <dbReference type="NCBI Taxonomy" id="88036"/>
    <lineage>
        <taxon>Eukaryota</taxon>
        <taxon>Viridiplantae</taxon>
        <taxon>Streptophyta</taxon>
        <taxon>Embryophyta</taxon>
        <taxon>Tracheophyta</taxon>
        <taxon>Lycopodiopsida</taxon>
        <taxon>Selaginellales</taxon>
        <taxon>Selaginellaceae</taxon>
        <taxon>Selaginella</taxon>
    </lineage>
</organism>
<dbReference type="STRING" id="88036.D8RAU8"/>
<dbReference type="PANTHER" id="PTHR45389">
    <property type="entry name" value="WD REPEAT-CONTAINING PROTEIN RUP1"/>
    <property type="match status" value="1"/>
</dbReference>